<evidence type="ECO:0000259" key="6">
    <source>
        <dbReference type="PROSITE" id="PS50222"/>
    </source>
</evidence>
<dbReference type="InterPro" id="IPR029041">
    <property type="entry name" value="FAD-linked_oxidoreductase-like"/>
</dbReference>
<dbReference type="EC" id="1.5.5.2" evidence="2 5"/>
<evidence type="ECO:0000256" key="3">
    <source>
        <dbReference type="ARBA" id="ARBA00023002"/>
    </source>
</evidence>
<dbReference type="FunFam" id="3.20.20.220:FF:000025">
    <property type="entry name" value="Proline dehydrogenase"/>
    <property type="match status" value="1"/>
</dbReference>
<evidence type="ECO:0000256" key="4">
    <source>
        <dbReference type="ARBA" id="ARBA00023062"/>
    </source>
</evidence>
<comment type="cofactor">
    <cofactor evidence="5">
        <name>FAD</name>
        <dbReference type="ChEBI" id="CHEBI:57692"/>
    </cofactor>
</comment>
<evidence type="ECO:0000256" key="1">
    <source>
        <dbReference type="ARBA" id="ARBA00005869"/>
    </source>
</evidence>
<dbReference type="SUPFAM" id="SSF51730">
    <property type="entry name" value="FAD-linked oxidoreductase"/>
    <property type="match status" value="1"/>
</dbReference>
<evidence type="ECO:0000256" key="2">
    <source>
        <dbReference type="ARBA" id="ARBA00012695"/>
    </source>
</evidence>
<dbReference type="SUPFAM" id="SSF47473">
    <property type="entry name" value="EF-hand"/>
    <property type="match status" value="1"/>
</dbReference>
<dbReference type="GO" id="GO:0010133">
    <property type="term" value="P:L-proline catabolic process to L-glutamate"/>
    <property type="evidence" value="ECO:0007669"/>
    <property type="project" value="TreeGrafter"/>
</dbReference>
<evidence type="ECO:0000256" key="5">
    <source>
        <dbReference type="RuleBase" id="RU364054"/>
    </source>
</evidence>
<accession>A0A0N1HUG0</accession>
<comment type="catalytic activity">
    <reaction evidence="5">
        <text>L-proline + a quinone = (S)-1-pyrroline-5-carboxylate + a quinol + H(+)</text>
        <dbReference type="Rhea" id="RHEA:23784"/>
        <dbReference type="ChEBI" id="CHEBI:15378"/>
        <dbReference type="ChEBI" id="CHEBI:17388"/>
        <dbReference type="ChEBI" id="CHEBI:24646"/>
        <dbReference type="ChEBI" id="CHEBI:60039"/>
        <dbReference type="ChEBI" id="CHEBI:132124"/>
        <dbReference type="EC" id="1.5.5.2"/>
    </reaction>
</comment>
<keyword evidence="3 5" id="KW-0560">Oxidoreductase</keyword>
<proteinExistence type="inferred from homology"/>
<keyword evidence="8" id="KW-1185">Reference proteome</keyword>
<dbReference type="GO" id="GO:0005509">
    <property type="term" value="F:calcium ion binding"/>
    <property type="evidence" value="ECO:0007669"/>
    <property type="project" value="InterPro"/>
</dbReference>
<dbReference type="Proteomes" id="UP000038009">
    <property type="component" value="Unassembled WGS sequence"/>
</dbReference>
<dbReference type="InterPro" id="IPR015659">
    <property type="entry name" value="Proline_oxidase"/>
</dbReference>
<dbReference type="Pfam" id="PF01619">
    <property type="entry name" value="Pro_dh"/>
    <property type="match status" value="1"/>
</dbReference>
<evidence type="ECO:0000313" key="7">
    <source>
        <dbReference type="EMBL" id="KPI83845.1"/>
    </source>
</evidence>
<dbReference type="OMA" id="GPLKKYH"/>
<feature type="domain" description="EF-hand" evidence="6">
    <location>
        <begin position="267"/>
        <end position="302"/>
    </location>
</feature>
<gene>
    <name evidence="7" type="ORF">ABL78_7111</name>
</gene>
<organism evidence="7 8">
    <name type="scientific">Leptomonas seymouri</name>
    <dbReference type="NCBI Taxonomy" id="5684"/>
    <lineage>
        <taxon>Eukaryota</taxon>
        <taxon>Discoba</taxon>
        <taxon>Euglenozoa</taxon>
        <taxon>Kinetoplastea</taxon>
        <taxon>Metakinetoplastina</taxon>
        <taxon>Trypanosomatida</taxon>
        <taxon>Trypanosomatidae</taxon>
        <taxon>Leishmaniinae</taxon>
        <taxon>Leptomonas</taxon>
    </lineage>
</organism>
<dbReference type="GO" id="GO:0004657">
    <property type="term" value="F:proline dehydrogenase activity"/>
    <property type="evidence" value="ECO:0007669"/>
    <property type="project" value="UniProtKB-EC"/>
</dbReference>
<keyword evidence="5" id="KW-0274">FAD</keyword>
<dbReference type="InterPro" id="IPR002872">
    <property type="entry name" value="Proline_DH_dom"/>
</dbReference>
<dbReference type="InterPro" id="IPR011992">
    <property type="entry name" value="EF-hand-dom_pair"/>
</dbReference>
<dbReference type="PANTHER" id="PTHR13914">
    <property type="entry name" value="PROLINE OXIDASE"/>
    <property type="match status" value="1"/>
</dbReference>
<dbReference type="PANTHER" id="PTHR13914:SF0">
    <property type="entry name" value="PROLINE DEHYDROGENASE 1, MITOCHONDRIAL"/>
    <property type="match status" value="1"/>
</dbReference>
<dbReference type="VEuPathDB" id="TriTrypDB:Lsey_0318_0050"/>
<keyword evidence="5" id="KW-0285">Flavoprotein</keyword>
<comment type="caution">
    <text evidence="7">The sequence shown here is derived from an EMBL/GenBank/DDBJ whole genome shotgun (WGS) entry which is preliminary data.</text>
</comment>
<dbReference type="PROSITE" id="PS50222">
    <property type="entry name" value="EF_HAND_2"/>
    <property type="match status" value="1"/>
</dbReference>
<comment type="function">
    <text evidence="5">Converts proline to delta-1-pyrroline-5-carboxylate.</text>
</comment>
<dbReference type="InterPro" id="IPR002048">
    <property type="entry name" value="EF_hand_dom"/>
</dbReference>
<reference evidence="7 8" key="1">
    <citation type="journal article" date="2015" name="PLoS Pathog.">
        <title>Leptomonas seymouri: Adaptations to the Dixenous Life Cycle Analyzed by Genome Sequencing, Transcriptome Profiling and Co-infection with Leishmania donovani.</title>
        <authorList>
            <person name="Kraeva N."/>
            <person name="Butenko A."/>
            <person name="Hlavacova J."/>
            <person name="Kostygov A."/>
            <person name="Myskova J."/>
            <person name="Grybchuk D."/>
            <person name="Lestinova T."/>
            <person name="Votypka J."/>
            <person name="Volf P."/>
            <person name="Opperdoes F."/>
            <person name="Flegontov P."/>
            <person name="Lukes J."/>
            <person name="Yurchenko V."/>
        </authorList>
    </citation>
    <scope>NUCLEOTIDE SEQUENCE [LARGE SCALE GENOMIC DNA]</scope>
    <source>
        <strain evidence="7 8">ATCC 30220</strain>
    </source>
</reference>
<comment type="similarity">
    <text evidence="1 5">Belongs to the proline oxidase family.</text>
</comment>
<name>A0A0N1HUG0_LEPSE</name>
<sequence>MRRFFPPSPAVGVFASSVRCASLKARGCREPCVPDFNDDTTYRQRSAWYLIKALALLRLCRINYLATNSVQVMKRFEKVLGTKLTYSILVKKSFYNYFCAGENDQELRDTVHKMAKSNIGAVLDYAAEADTEGFAPEPGAAVGPEISMSRLVTKFNVEYLMDEGIFDQNMKLYMMCIMHASLYSPCDAAGVAAVKVTGMCDPQLLARVSAILMSVHQSWSKHFTGENETVKLEECRVVMGVHRKHQLFITYDQLRAGFDKYNPSNKITDELFKEIVETLDRRKVGKINYFEYKEMLTEALIALEPTPAQKSLIEGLPQMSDREKELWKNVSDRLALIAQTARDLNVRMLVDAEQTFYQVAIDAIVASLQKNYNKEVPVVYNTYQCYLTYAQDRIDNDLVRARHMDFHWGGKIVRGAYMVQERAAAVKDGYASPIWPTIEETHRCYNSAAEQIFQKFVSQPNKRHEVFFGTHNRESLEIITAKVLQHPEIQSRVSFGQLFGMRDNLTVPLAKAGFHVYKYVPYGPVRETIHYLGRRAVENSSILTNGDNSETVMMKKELKRRCGLA</sequence>
<dbReference type="GO" id="GO:0005739">
    <property type="term" value="C:mitochondrion"/>
    <property type="evidence" value="ECO:0007669"/>
    <property type="project" value="TreeGrafter"/>
</dbReference>
<dbReference type="AlphaFoldDB" id="A0A0N1HUG0"/>
<dbReference type="Gene3D" id="3.20.20.220">
    <property type="match status" value="2"/>
</dbReference>
<keyword evidence="4 5" id="KW-0642">Proline metabolism</keyword>
<evidence type="ECO:0000313" key="8">
    <source>
        <dbReference type="Proteomes" id="UP000038009"/>
    </source>
</evidence>
<dbReference type="OrthoDB" id="5464at2759"/>
<protein>
    <recommendedName>
        <fullName evidence="2 5">Proline dehydrogenase</fullName>
        <ecNumber evidence="2 5">1.5.5.2</ecNumber>
    </recommendedName>
</protein>
<dbReference type="EMBL" id="LJSK01000318">
    <property type="protein sequence ID" value="KPI83845.1"/>
    <property type="molecule type" value="Genomic_DNA"/>
</dbReference>
<dbReference type="GO" id="GO:0071949">
    <property type="term" value="F:FAD binding"/>
    <property type="evidence" value="ECO:0007669"/>
    <property type="project" value="TreeGrafter"/>
</dbReference>